<proteinExistence type="predicted"/>
<dbReference type="Gene3D" id="3.40.50.150">
    <property type="entry name" value="Vaccinia Virus protein VP39"/>
    <property type="match status" value="1"/>
</dbReference>
<dbReference type="Proteomes" id="UP000077428">
    <property type="component" value="Unassembled WGS sequence"/>
</dbReference>
<dbReference type="Pfam" id="PF08241">
    <property type="entry name" value="Methyltransf_11"/>
    <property type="match status" value="1"/>
</dbReference>
<comment type="caution">
    <text evidence="3">The sequence shown here is derived from an EMBL/GenBank/DDBJ whole genome shotgun (WGS) entry which is preliminary data.</text>
</comment>
<dbReference type="RefSeq" id="WP_042691621.1">
    <property type="nucleotide sequence ID" value="NZ_CABMAB010000002.1"/>
</dbReference>
<evidence type="ECO:0000259" key="2">
    <source>
        <dbReference type="Pfam" id="PF08241"/>
    </source>
</evidence>
<feature type="coiled-coil region" evidence="1">
    <location>
        <begin position="172"/>
        <end position="199"/>
    </location>
</feature>
<dbReference type="EMBL" id="LWMU01000125">
    <property type="protein sequence ID" value="KZX10223.1"/>
    <property type="molecule type" value="Genomic_DNA"/>
</dbReference>
<dbReference type="InterPro" id="IPR029063">
    <property type="entry name" value="SAM-dependent_MTases_sf"/>
</dbReference>
<evidence type="ECO:0000313" key="4">
    <source>
        <dbReference type="Proteomes" id="UP000077428"/>
    </source>
</evidence>
<dbReference type="InterPro" id="IPR013216">
    <property type="entry name" value="Methyltransf_11"/>
</dbReference>
<keyword evidence="4" id="KW-1185">Reference proteome</keyword>
<dbReference type="CDD" id="cd02440">
    <property type="entry name" value="AdoMet_MTases"/>
    <property type="match status" value="1"/>
</dbReference>
<dbReference type="OrthoDB" id="77093at2157"/>
<gene>
    <name evidence="3" type="ORF">MBORA_19380</name>
</gene>
<reference evidence="4" key="1">
    <citation type="journal article" date="2016" name="Genome Announc.">
        <title>Draft Genome Sequences of Methanobrevibacter curvatus DSM11111, Methanobrevibacter cuticularis DSM11139, Methanobrevibacter filiformis DSM11501, and Methanobrevibacter oralis DSM7256.</title>
        <authorList>
            <person name="Poehlein A."/>
            <person name="Seedorf H."/>
        </authorList>
    </citation>
    <scope>NUCLEOTIDE SEQUENCE [LARGE SCALE GENOMIC DNA]</scope>
    <source>
        <strain evidence="4">DSM 7256 / JCM 30027 / ZR</strain>
    </source>
</reference>
<name>A0A165Z439_METOA</name>
<dbReference type="STRING" id="66851.MBORA_19380"/>
<protein>
    <recommendedName>
        <fullName evidence="2">Methyltransferase type 11 domain-containing protein</fullName>
    </recommendedName>
</protein>
<dbReference type="GO" id="GO:0008757">
    <property type="term" value="F:S-adenosylmethionine-dependent methyltransferase activity"/>
    <property type="evidence" value="ECO:0007669"/>
    <property type="project" value="InterPro"/>
</dbReference>
<dbReference type="SUPFAM" id="SSF53335">
    <property type="entry name" value="S-adenosyl-L-methionine-dependent methyltransferases"/>
    <property type="match status" value="1"/>
</dbReference>
<dbReference type="AlphaFoldDB" id="A0A165Z439"/>
<evidence type="ECO:0000313" key="3">
    <source>
        <dbReference type="EMBL" id="KZX10223.1"/>
    </source>
</evidence>
<evidence type="ECO:0000256" key="1">
    <source>
        <dbReference type="SAM" id="Coils"/>
    </source>
</evidence>
<dbReference type="PATRIC" id="fig|66851.6.peg.2123"/>
<keyword evidence="1" id="KW-0175">Coiled coil</keyword>
<sequence length="202" mass="23348">MHKTTHNKMKWFKDTYLNKNESLEILDVGSLDTSGKNFNYKSIFNENNWNYTGLDFQNGKNVDILVDDIYNWFEIEDNSYDVIISGQLFEHLEYFWLAMGEIERVLKPGGYCCIIAPSGGNKHGAADTDCYRFNEDGMKAIANYVDFEVLHISTNKDKEAHPWCDTCLVAKKEGINANTEEIEQRINNLEDKLDLILNKLNK</sequence>
<feature type="domain" description="Methyltransferase type 11" evidence="2">
    <location>
        <begin position="59"/>
        <end position="114"/>
    </location>
</feature>
<accession>A0A165Z439</accession>
<organism evidence="3 4">
    <name type="scientific">Methanobrevibacter oralis</name>
    <dbReference type="NCBI Taxonomy" id="66851"/>
    <lineage>
        <taxon>Archaea</taxon>
        <taxon>Methanobacteriati</taxon>
        <taxon>Methanobacteriota</taxon>
        <taxon>Methanomada group</taxon>
        <taxon>Methanobacteria</taxon>
        <taxon>Methanobacteriales</taxon>
        <taxon>Methanobacteriaceae</taxon>
        <taxon>Methanobrevibacter</taxon>
    </lineage>
</organism>